<dbReference type="Pfam" id="PF07883">
    <property type="entry name" value="Cupin_2"/>
    <property type="match status" value="1"/>
</dbReference>
<dbReference type="EMBL" id="CP064939">
    <property type="protein sequence ID" value="QPH38753.1"/>
    <property type="molecule type" value="Genomic_DNA"/>
</dbReference>
<organism evidence="2 3">
    <name type="scientific">Pedobacter endophyticus</name>
    <dbReference type="NCBI Taxonomy" id="2789740"/>
    <lineage>
        <taxon>Bacteria</taxon>
        <taxon>Pseudomonadati</taxon>
        <taxon>Bacteroidota</taxon>
        <taxon>Sphingobacteriia</taxon>
        <taxon>Sphingobacteriales</taxon>
        <taxon>Sphingobacteriaceae</taxon>
        <taxon>Pedobacter</taxon>
    </lineage>
</organism>
<evidence type="ECO:0000259" key="1">
    <source>
        <dbReference type="Pfam" id="PF07883"/>
    </source>
</evidence>
<evidence type="ECO:0000313" key="3">
    <source>
        <dbReference type="Proteomes" id="UP000594759"/>
    </source>
</evidence>
<dbReference type="Gene3D" id="2.60.120.10">
    <property type="entry name" value="Jelly Rolls"/>
    <property type="match status" value="1"/>
</dbReference>
<reference evidence="2 3" key="1">
    <citation type="submission" date="2020-11" db="EMBL/GenBank/DDBJ databases">
        <title>Pedobacter endophytica, an endophytic bacteria isolated form Carex pumila.</title>
        <authorList>
            <person name="Peng Y."/>
            <person name="Jiang L."/>
            <person name="Lee J."/>
        </authorList>
    </citation>
    <scope>NUCLEOTIDE SEQUENCE [LARGE SCALE GENOMIC DNA]</scope>
    <source>
        <strain evidence="2 3">JBR3-12</strain>
    </source>
</reference>
<protein>
    <submittedName>
        <fullName evidence="2">Cupin domain-containing protein</fullName>
    </submittedName>
</protein>
<dbReference type="SUPFAM" id="SSF51182">
    <property type="entry name" value="RmlC-like cupins"/>
    <property type="match status" value="1"/>
</dbReference>
<dbReference type="InterPro" id="IPR014710">
    <property type="entry name" value="RmlC-like_jellyroll"/>
</dbReference>
<dbReference type="InterPro" id="IPR013096">
    <property type="entry name" value="Cupin_2"/>
</dbReference>
<gene>
    <name evidence="2" type="ORF">IZT61_17015</name>
</gene>
<dbReference type="RefSeq" id="WP_196098229.1">
    <property type="nucleotide sequence ID" value="NZ_CP064939.1"/>
</dbReference>
<name>A0A7U3SPQ9_9SPHI</name>
<dbReference type="KEGG" id="pex:IZT61_17015"/>
<accession>A0A7U3SPQ9</accession>
<dbReference type="PANTHER" id="PTHR36440">
    <property type="entry name" value="PUTATIVE (AFU_ORTHOLOGUE AFUA_8G07350)-RELATED"/>
    <property type="match status" value="1"/>
</dbReference>
<feature type="domain" description="Cupin type-2" evidence="1">
    <location>
        <begin position="85"/>
        <end position="139"/>
    </location>
</feature>
<dbReference type="Proteomes" id="UP000594759">
    <property type="component" value="Chromosome"/>
</dbReference>
<evidence type="ECO:0000313" key="2">
    <source>
        <dbReference type="EMBL" id="QPH38753.1"/>
    </source>
</evidence>
<dbReference type="AlphaFoldDB" id="A0A7U3SPQ9"/>
<proteinExistence type="predicted"/>
<dbReference type="InterPro" id="IPR053146">
    <property type="entry name" value="QDO-like"/>
</dbReference>
<sequence length="144" mass="15808">MEISTIDRRNILKCLALAMGVAIVPEYAIAGLGNHNNIEVSSIDGFQPIHIKSGEGKKGKIGDGDIIFKLDKTQTDGHLGVTESTLPVGILGAPPHFHKGFDEICRVTQGTLTILVGEKIFEVNEGDWHLRPRGIVHSFLEYWH</sequence>
<dbReference type="PANTHER" id="PTHR36440:SF1">
    <property type="entry name" value="PUTATIVE (AFU_ORTHOLOGUE AFUA_8G07350)-RELATED"/>
    <property type="match status" value="1"/>
</dbReference>
<dbReference type="InterPro" id="IPR011051">
    <property type="entry name" value="RmlC_Cupin_sf"/>
</dbReference>
<keyword evidence="3" id="KW-1185">Reference proteome</keyword>